<evidence type="ECO:0000256" key="1">
    <source>
        <dbReference type="SAM" id="MobiDB-lite"/>
    </source>
</evidence>
<gene>
    <name evidence="3" type="ORF">LX83_001834</name>
</gene>
<reference evidence="3" key="1">
    <citation type="submission" date="2022-06" db="EMBL/GenBank/DDBJ databases">
        <title>Genomic Encyclopedia of Archaeal and Bacterial Type Strains, Phase II (KMG-II): from individual species to whole genera.</title>
        <authorList>
            <person name="Goeker M."/>
        </authorList>
    </citation>
    <scope>NUCLEOTIDE SEQUENCE</scope>
    <source>
        <strain evidence="3">DSM 43935</strain>
    </source>
</reference>
<dbReference type="EMBL" id="JAMTCK010000004">
    <property type="protein sequence ID" value="MCP2164985.1"/>
    <property type="molecule type" value="Genomic_DNA"/>
</dbReference>
<evidence type="ECO:0000313" key="3">
    <source>
        <dbReference type="EMBL" id="MCP2164985.1"/>
    </source>
</evidence>
<keyword evidence="2" id="KW-0732">Signal</keyword>
<protein>
    <recommendedName>
        <fullName evidence="5">DUF3558 domain-containing protein</fullName>
    </recommendedName>
</protein>
<evidence type="ECO:0000256" key="2">
    <source>
        <dbReference type="SAM" id="SignalP"/>
    </source>
</evidence>
<keyword evidence="4" id="KW-1185">Reference proteome</keyword>
<name>A0AAE3GCP8_9PSEU</name>
<organism evidence="3 4">
    <name type="scientific">Goodfellowiella coeruleoviolacea</name>
    <dbReference type="NCBI Taxonomy" id="334858"/>
    <lineage>
        <taxon>Bacteria</taxon>
        <taxon>Bacillati</taxon>
        <taxon>Actinomycetota</taxon>
        <taxon>Actinomycetes</taxon>
        <taxon>Pseudonocardiales</taxon>
        <taxon>Pseudonocardiaceae</taxon>
        <taxon>Goodfellowiella</taxon>
    </lineage>
</organism>
<evidence type="ECO:0008006" key="5">
    <source>
        <dbReference type="Google" id="ProtNLM"/>
    </source>
</evidence>
<feature type="signal peptide" evidence="2">
    <location>
        <begin position="1"/>
        <end position="18"/>
    </location>
</feature>
<dbReference type="AlphaFoldDB" id="A0AAE3GCP8"/>
<sequence length="209" mass="21358">MKRTTLAIVAASAIIALAPGCSSETPGNPTTSNERTAATGTSTSAKKSSGAPQNGVAPAITEPELSLGQAADSPCDLLNAEQLSSLSVSKPGTASQGASGPQCQWLADSQAKGTNFNGVILKNGLDGLYENKGNFPVFEPNKVQNYPSVDSDLTDAKHGACTTAVGIAKGTAFAIQVRVNDRSSTDYTSPCTVSSRIAELVINNLKGAR</sequence>
<dbReference type="InterPro" id="IPR024520">
    <property type="entry name" value="DUF3558"/>
</dbReference>
<proteinExistence type="predicted"/>
<dbReference type="Proteomes" id="UP001206128">
    <property type="component" value="Unassembled WGS sequence"/>
</dbReference>
<accession>A0AAE3GCP8</accession>
<dbReference type="RefSeq" id="WP_253769366.1">
    <property type="nucleotide sequence ID" value="NZ_JAMTCK010000004.1"/>
</dbReference>
<feature type="chain" id="PRO_5042066783" description="DUF3558 domain-containing protein" evidence="2">
    <location>
        <begin position="19"/>
        <end position="209"/>
    </location>
</feature>
<feature type="region of interest" description="Disordered" evidence="1">
    <location>
        <begin position="19"/>
        <end position="58"/>
    </location>
</feature>
<feature type="compositionally biased region" description="Polar residues" evidence="1">
    <location>
        <begin position="22"/>
        <end position="35"/>
    </location>
</feature>
<comment type="caution">
    <text evidence="3">The sequence shown here is derived from an EMBL/GenBank/DDBJ whole genome shotgun (WGS) entry which is preliminary data.</text>
</comment>
<evidence type="ECO:0000313" key="4">
    <source>
        <dbReference type="Proteomes" id="UP001206128"/>
    </source>
</evidence>
<dbReference type="Pfam" id="PF12079">
    <property type="entry name" value="DUF3558"/>
    <property type="match status" value="1"/>
</dbReference>
<feature type="compositionally biased region" description="Low complexity" evidence="1">
    <location>
        <begin position="36"/>
        <end position="51"/>
    </location>
</feature>